<feature type="transmembrane region" description="Helical" evidence="1">
    <location>
        <begin position="113"/>
        <end position="132"/>
    </location>
</feature>
<dbReference type="Proteomes" id="UP000621856">
    <property type="component" value="Unassembled WGS sequence"/>
</dbReference>
<evidence type="ECO:0000313" key="3">
    <source>
        <dbReference type="EMBL" id="NHK26877.1"/>
    </source>
</evidence>
<feature type="transmembrane region" description="Helical" evidence="1">
    <location>
        <begin position="73"/>
        <end position="93"/>
    </location>
</feature>
<organism evidence="2 4">
    <name type="scientific">Aquisalinus luteolus</name>
    <dbReference type="NCBI Taxonomy" id="1566827"/>
    <lineage>
        <taxon>Bacteria</taxon>
        <taxon>Pseudomonadati</taxon>
        <taxon>Pseudomonadota</taxon>
        <taxon>Alphaproteobacteria</taxon>
        <taxon>Parvularculales</taxon>
        <taxon>Parvularculaceae</taxon>
        <taxon>Aquisalinus</taxon>
    </lineage>
</organism>
<keyword evidence="1" id="KW-0472">Membrane</keyword>
<name>A0A8J3EQ30_9PROT</name>
<protein>
    <submittedName>
        <fullName evidence="3">DUF2065 domain-containing protein</fullName>
    </submittedName>
</protein>
<proteinExistence type="predicted"/>
<evidence type="ECO:0000256" key="1">
    <source>
        <dbReference type="SAM" id="Phobius"/>
    </source>
</evidence>
<comment type="caution">
    <text evidence="2">The sequence shown here is derived from an EMBL/GenBank/DDBJ whole genome shotgun (WGS) entry which is preliminary data.</text>
</comment>
<accession>A0A8J3EQ30</accession>
<evidence type="ECO:0000313" key="2">
    <source>
        <dbReference type="EMBL" id="GGH93683.1"/>
    </source>
</evidence>
<dbReference type="EMBL" id="VCJR02000001">
    <property type="protein sequence ID" value="NHK26877.1"/>
    <property type="molecule type" value="Genomic_DNA"/>
</dbReference>
<dbReference type="RefSeq" id="WP_155137174.1">
    <property type="nucleotide sequence ID" value="NZ_BMGZ01000001.1"/>
</dbReference>
<keyword evidence="1" id="KW-0812">Transmembrane</keyword>
<dbReference type="Proteomes" id="UP000818603">
    <property type="component" value="Unassembled WGS sequence"/>
</dbReference>
<sequence>MFETTTVLTLHLAKALGLYMVAAGLSGLISHGRWQRWMMDFGPESALTYVTGVVAFAIGTAIIIAHNIWSSPLAIIVTLVGWAALIEGLILIAFPDPLVRIGTSLVRPGISKIFAVVTILIGAFLLLGGLIGRAGL</sequence>
<gene>
    <name evidence="3" type="ORF">FF098_003015</name>
    <name evidence="2" type="ORF">GCM10011355_06100</name>
</gene>
<keyword evidence="1" id="KW-1133">Transmembrane helix</keyword>
<feature type="transmembrane region" description="Helical" evidence="1">
    <location>
        <begin position="12"/>
        <end position="34"/>
    </location>
</feature>
<evidence type="ECO:0000313" key="5">
    <source>
        <dbReference type="Proteomes" id="UP000818603"/>
    </source>
</evidence>
<reference evidence="3 5" key="2">
    <citation type="submission" date="2020-02" db="EMBL/GenBank/DDBJ databases">
        <title>Genome sequence of Parvularcula flava strain NH6-79.</title>
        <authorList>
            <person name="Abdul Karim M.H."/>
            <person name="Lam M.Q."/>
            <person name="Chen S.J."/>
            <person name="Yahya A."/>
            <person name="Shahir S."/>
            <person name="Shamsir M.S."/>
            <person name="Chong C.S."/>
        </authorList>
    </citation>
    <scope>NUCLEOTIDE SEQUENCE [LARGE SCALE GENOMIC DNA]</scope>
    <source>
        <strain evidence="3 5">NH6-79</strain>
    </source>
</reference>
<feature type="transmembrane region" description="Helical" evidence="1">
    <location>
        <begin position="46"/>
        <end position="66"/>
    </location>
</feature>
<reference evidence="2" key="1">
    <citation type="journal article" date="2014" name="Int. J. Syst. Evol. Microbiol.">
        <title>Complete genome sequence of Corynebacterium casei LMG S-19264T (=DSM 44701T), isolated from a smear-ripened cheese.</title>
        <authorList>
            <consortium name="US DOE Joint Genome Institute (JGI-PGF)"/>
            <person name="Walter F."/>
            <person name="Albersmeier A."/>
            <person name="Kalinowski J."/>
            <person name="Ruckert C."/>
        </authorList>
    </citation>
    <scope>NUCLEOTIDE SEQUENCE</scope>
    <source>
        <strain evidence="2">CGMCC 1.14984</strain>
    </source>
</reference>
<reference evidence="2" key="3">
    <citation type="submission" date="2020-09" db="EMBL/GenBank/DDBJ databases">
        <authorList>
            <person name="Sun Q."/>
            <person name="Zhou Y."/>
        </authorList>
    </citation>
    <scope>NUCLEOTIDE SEQUENCE</scope>
    <source>
        <strain evidence="2">CGMCC 1.14984</strain>
    </source>
</reference>
<dbReference type="AlphaFoldDB" id="A0A8J3EQ30"/>
<keyword evidence="5" id="KW-1185">Reference proteome</keyword>
<dbReference type="EMBL" id="BMGZ01000001">
    <property type="protein sequence ID" value="GGH93683.1"/>
    <property type="molecule type" value="Genomic_DNA"/>
</dbReference>
<evidence type="ECO:0000313" key="4">
    <source>
        <dbReference type="Proteomes" id="UP000621856"/>
    </source>
</evidence>